<feature type="domain" description="HTH lysR-type" evidence="5">
    <location>
        <begin position="1"/>
        <end position="59"/>
    </location>
</feature>
<organism evidence="6 7">
    <name type="scientific">Sphingobium phenoxybenzoativorans</name>
    <dbReference type="NCBI Taxonomy" id="1592790"/>
    <lineage>
        <taxon>Bacteria</taxon>
        <taxon>Pseudomonadati</taxon>
        <taxon>Pseudomonadota</taxon>
        <taxon>Alphaproteobacteria</taxon>
        <taxon>Sphingomonadales</taxon>
        <taxon>Sphingomonadaceae</taxon>
        <taxon>Sphingobium</taxon>
    </lineage>
</organism>
<evidence type="ECO:0000256" key="2">
    <source>
        <dbReference type="ARBA" id="ARBA00023015"/>
    </source>
</evidence>
<sequence>MNLQQLHYVVEIVRHGNHLSAAAAALSMSQPGVSQQIQLLEQELGLEIFSRTRNRINGLTEAGTIVHSIAQRIAVNLGELKTLKDHIAGGDRGTLTIATTHTPARYLLPHVVRRFLARYPDVRLILRQGNTEQVCAQVEAGEADLAVSTQAGGSFPNLLRLRCRDLTFCVVAPPTHPILSVPELTLEEIVRYPLIAYDGHNKGLKVWKAFAAAGLEPNIAMSGMDADLCKTYVRMGLGIGILAGLSFDAERDQGIEARDASMVLPTSEIGVALRPGTYLHPYLLDFLGSVAPHLTPDVVRRAIRDFDSDHALGSSPVV</sequence>
<gene>
    <name evidence="6" type="ORF">KFK14_05850</name>
</gene>
<keyword evidence="7" id="KW-1185">Reference proteome</keyword>
<keyword evidence="4" id="KW-0804">Transcription</keyword>
<dbReference type="PANTHER" id="PTHR30126:SF6">
    <property type="entry name" value="HTH-TYPE TRANSCRIPTIONAL REGULATOR CYSB-RELATED"/>
    <property type="match status" value="1"/>
</dbReference>
<evidence type="ECO:0000256" key="1">
    <source>
        <dbReference type="ARBA" id="ARBA00009437"/>
    </source>
</evidence>
<proteinExistence type="inferred from homology"/>
<accession>A0A975K8V3</accession>
<reference evidence="6" key="1">
    <citation type="submission" date="2021-04" db="EMBL/GenBank/DDBJ databases">
        <title>Isolation of p-tert-butylphenol degrading bacteria Sphingobium phenoxybenzoativorans Tas13 from active sludge.</title>
        <authorList>
            <person name="Li Y."/>
        </authorList>
    </citation>
    <scope>NUCLEOTIDE SEQUENCE</scope>
    <source>
        <strain evidence="6">Tas13</strain>
    </source>
</reference>
<dbReference type="Pfam" id="PF00126">
    <property type="entry name" value="HTH_1"/>
    <property type="match status" value="1"/>
</dbReference>
<keyword evidence="2" id="KW-0805">Transcription regulation</keyword>
<dbReference type="KEGG" id="spph:KFK14_05850"/>
<evidence type="ECO:0000313" key="7">
    <source>
        <dbReference type="Proteomes" id="UP000681425"/>
    </source>
</evidence>
<dbReference type="PRINTS" id="PR00039">
    <property type="entry name" value="HTHLYSR"/>
</dbReference>
<dbReference type="GO" id="GO:0019344">
    <property type="term" value="P:cysteine biosynthetic process"/>
    <property type="evidence" value="ECO:0007669"/>
    <property type="project" value="TreeGrafter"/>
</dbReference>
<dbReference type="PROSITE" id="PS50931">
    <property type="entry name" value="HTH_LYSR"/>
    <property type="match status" value="1"/>
</dbReference>
<dbReference type="SUPFAM" id="SSF46785">
    <property type="entry name" value="Winged helix' DNA-binding domain"/>
    <property type="match status" value="1"/>
</dbReference>
<dbReference type="Gene3D" id="3.40.190.10">
    <property type="entry name" value="Periplasmic binding protein-like II"/>
    <property type="match status" value="2"/>
</dbReference>
<dbReference type="Gene3D" id="1.10.10.10">
    <property type="entry name" value="Winged helix-like DNA-binding domain superfamily/Winged helix DNA-binding domain"/>
    <property type="match status" value="1"/>
</dbReference>
<dbReference type="InterPro" id="IPR036390">
    <property type="entry name" value="WH_DNA-bd_sf"/>
</dbReference>
<dbReference type="InterPro" id="IPR005119">
    <property type="entry name" value="LysR_subst-bd"/>
</dbReference>
<dbReference type="SUPFAM" id="SSF53850">
    <property type="entry name" value="Periplasmic binding protein-like II"/>
    <property type="match status" value="1"/>
</dbReference>
<dbReference type="RefSeq" id="WP_212610200.1">
    <property type="nucleotide sequence ID" value="NZ_CP073910.1"/>
</dbReference>
<dbReference type="Pfam" id="PF03466">
    <property type="entry name" value="LysR_substrate"/>
    <property type="match status" value="1"/>
</dbReference>
<dbReference type="AlphaFoldDB" id="A0A975K8V3"/>
<dbReference type="GO" id="GO:0003700">
    <property type="term" value="F:DNA-binding transcription factor activity"/>
    <property type="evidence" value="ECO:0007669"/>
    <property type="project" value="InterPro"/>
</dbReference>
<keyword evidence="3" id="KW-0238">DNA-binding</keyword>
<evidence type="ECO:0000256" key="3">
    <source>
        <dbReference type="ARBA" id="ARBA00023125"/>
    </source>
</evidence>
<dbReference type="Proteomes" id="UP000681425">
    <property type="component" value="Chromosome"/>
</dbReference>
<dbReference type="InterPro" id="IPR036388">
    <property type="entry name" value="WH-like_DNA-bd_sf"/>
</dbReference>
<comment type="similarity">
    <text evidence="1">Belongs to the LysR transcriptional regulatory family.</text>
</comment>
<dbReference type="EMBL" id="CP073910">
    <property type="protein sequence ID" value="QUT06953.1"/>
    <property type="molecule type" value="Genomic_DNA"/>
</dbReference>
<evidence type="ECO:0000259" key="5">
    <source>
        <dbReference type="PROSITE" id="PS50931"/>
    </source>
</evidence>
<name>A0A975K8V3_9SPHN</name>
<evidence type="ECO:0000256" key="4">
    <source>
        <dbReference type="ARBA" id="ARBA00023163"/>
    </source>
</evidence>
<evidence type="ECO:0000313" key="6">
    <source>
        <dbReference type="EMBL" id="QUT06953.1"/>
    </source>
</evidence>
<dbReference type="PANTHER" id="PTHR30126">
    <property type="entry name" value="HTH-TYPE TRANSCRIPTIONAL REGULATOR"/>
    <property type="match status" value="1"/>
</dbReference>
<dbReference type="GO" id="GO:0000976">
    <property type="term" value="F:transcription cis-regulatory region binding"/>
    <property type="evidence" value="ECO:0007669"/>
    <property type="project" value="TreeGrafter"/>
</dbReference>
<protein>
    <submittedName>
        <fullName evidence="6">LysR family transcriptional regulator</fullName>
    </submittedName>
</protein>
<dbReference type="InterPro" id="IPR000847">
    <property type="entry name" value="LysR_HTH_N"/>
</dbReference>